<dbReference type="InterPro" id="IPR041588">
    <property type="entry name" value="Integrase_H2C2"/>
</dbReference>
<dbReference type="Gene3D" id="3.40.50.1240">
    <property type="entry name" value="Phosphoglycerate mutase-like"/>
    <property type="match status" value="1"/>
</dbReference>
<dbReference type="InterPro" id="IPR050951">
    <property type="entry name" value="Retrovirus_Pol_polyprotein"/>
</dbReference>
<dbReference type="Gene3D" id="1.10.340.70">
    <property type="match status" value="1"/>
</dbReference>
<dbReference type="InterPro" id="IPR000560">
    <property type="entry name" value="His_Pase_clade-2"/>
</dbReference>
<dbReference type="Proteomes" id="UP000230423">
    <property type="component" value="Unassembled WGS sequence"/>
</dbReference>
<dbReference type="InterPro" id="IPR029033">
    <property type="entry name" value="His_PPase_superfam"/>
</dbReference>
<dbReference type="GO" id="GO:0016791">
    <property type="term" value="F:phosphatase activity"/>
    <property type="evidence" value="ECO:0007669"/>
    <property type="project" value="UniProtKB-ARBA"/>
</dbReference>
<dbReference type="Gene3D" id="3.30.420.10">
    <property type="entry name" value="Ribonuclease H-like superfamily/Ribonuclease H"/>
    <property type="match status" value="1"/>
</dbReference>
<dbReference type="InterPro" id="IPR012337">
    <property type="entry name" value="RNaseH-like_sf"/>
</dbReference>
<proteinExistence type="predicted"/>
<dbReference type="SUPFAM" id="SSF53098">
    <property type="entry name" value="Ribonuclease H-like"/>
    <property type="match status" value="1"/>
</dbReference>
<name>A0A2G9UMZ6_TELCI</name>
<dbReference type="InterPro" id="IPR036397">
    <property type="entry name" value="RNaseH_sf"/>
</dbReference>
<dbReference type="InterPro" id="IPR001584">
    <property type="entry name" value="Integrase_cat-core"/>
</dbReference>
<dbReference type="Pfam" id="PF00328">
    <property type="entry name" value="His_Phos_2"/>
    <property type="match status" value="1"/>
</dbReference>
<dbReference type="GO" id="GO:0015074">
    <property type="term" value="P:DNA integration"/>
    <property type="evidence" value="ECO:0007669"/>
    <property type="project" value="InterPro"/>
</dbReference>
<dbReference type="PANTHER" id="PTHR37984:SF5">
    <property type="entry name" value="PROTEIN NYNRIN-LIKE"/>
    <property type="match status" value="1"/>
</dbReference>
<gene>
    <name evidence="3" type="ORF">TELCIR_06426</name>
</gene>
<dbReference type="OrthoDB" id="258392at2759"/>
<reference evidence="3 4" key="1">
    <citation type="submission" date="2015-09" db="EMBL/GenBank/DDBJ databases">
        <title>Draft genome of the parasitic nematode Teladorsagia circumcincta isolate WARC Sus (inbred).</title>
        <authorList>
            <person name="Mitreva M."/>
        </authorList>
    </citation>
    <scope>NUCLEOTIDE SEQUENCE [LARGE SCALE GENOMIC DNA]</scope>
    <source>
        <strain evidence="3 4">S</strain>
    </source>
</reference>
<protein>
    <recommendedName>
        <fullName evidence="1">RNA-directed DNA polymerase</fullName>
        <ecNumber evidence="1">2.7.7.49</ecNumber>
    </recommendedName>
</protein>
<accession>A0A2G9UMZ6</accession>
<evidence type="ECO:0000313" key="3">
    <source>
        <dbReference type="EMBL" id="PIO71669.1"/>
    </source>
</evidence>
<dbReference type="PANTHER" id="PTHR37984">
    <property type="entry name" value="PROTEIN CBG26694"/>
    <property type="match status" value="1"/>
</dbReference>
<dbReference type="EC" id="2.7.7.49" evidence="1"/>
<dbReference type="Pfam" id="PF17921">
    <property type="entry name" value="Integrase_H2C2"/>
    <property type="match status" value="1"/>
</dbReference>
<sequence length="438" mass="49749">MKMLARSYVYWPTLDNDIEQLVRNCAKCASVAKNPVKAELHSWAKPTSPWTRVHADFAGPMNGRFYLILVDAYSKWPEIVQMSSISSTATIQVMKDIFAKLGNPTTLLTDNGTQFTSAHFALFCRSQGINHIRTPPFHPQSNGQTERFVDSFKRGLAKLKGEEPTIYVRSTDKNRTIISAMSNLLGMYSQENYSAIADVDYPAVEGWPTGLIPVAIHTVEATTDYQLHANDTLRKVNTWFSDELYKQMTAISNQVDKYLNGIFNGTLTMNNLDIGKEIQKIRGGSMINDINMHMNIKLQCMNKSESNCTWINDLKYYVYSAHDSTIYALFAILGIDAQVIATHGYPEYSAATFIELWRNRSDEQSYFKLTYYQNERNATFYPITHLIDLCDGQLYCGLDKFQAFADIARPDQPMKQAKFPSLKTVLSKDGKSEMCFKN</sequence>
<keyword evidence="4" id="KW-1185">Reference proteome</keyword>
<organism evidence="3 4">
    <name type="scientific">Teladorsagia circumcincta</name>
    <name type="common">Brown stomach worm</name>
    <name type="synonym">Ostertagia circumcincta</name>
    <dbReference type="NCBI Taxonomy" id="45464"/>
    <lineage>
        <taxon>Eukaryota</taxon>
        <taxon>Metazoa</taxon>
        <taxon>Ecdysozoa</taxon>
        <taxon>Nematoda</taxon>
        <taxon>Chromadorea</taxon>
        <taxon>Rhabditida</taxon>
        <taxon>Rhabditina</taxon>
        <taxon>Rhabditomorpha</taxon>
        <taxon>Strongyloidea</taxon>
        <taxon>Trichostrongylidae</taxon>
        <taxon>Teladorsagia</taxon>
    </lineage>
</organism>
<dbReference type="PROSITE" id="PS50994">
    <property type="entry name" value="INTEGRASE"/>
    <property type="match status" value="1"/>
</dbReference>
<evidence type="ECO:0000256" key="1">
    <source>
        <dbReference type="ARBA" id="ARBA00012493"/>
    </source>
</evidence>
<dbReference type="SUPFAM" id="SSF53254">
    <property type="entry name" value="Phosphoglycerate mutase-like"/>
    <property type="match status" value="1"/>
</dbReference>
<dbReference type="CDD" id="cd07061">
    <property type="entry name" value="HP_HAP_like"/>
    <property type="match status" value="1"/>
</dbReference>
<dbReference type="GO" id="GO:0003676">
    <property type="term" value="F:nucleic acid binding"/>
    <property type="evidence" value="ECO:0007669"/>
    <property type="project" value="InterPro"/>
</dbReference>
<dbReference type="EMBL" id="KZ345887">
    <property type="protein sequence ID" value="PIO71669.1"/>
    <property type="molecule type" value="Genomic_DNA"/>
</dbReference>
<dbReference type="GO" id="GO:0003964">
    <property type="term" value="F:RNA-directed DNA polymerase activity"/>
    <property type="evidence" value="ECO:0007669"/>
    <property type="project" value="UniProtKB-EC"/>
</dbReference>
<evidence type="ECO:0000313" key="4">
    <source>
        <dbReference type="Proteomes" id="UP000230423"/>
    </source>
</evidence>
<feature type="domain" description="Integrase catalytic" evidence="2">
    <location>
        <begin position="45"/>
        <end position="221"/>
    </location>
</feature>
<dbReference type="AlphaFoldDB" id="A0A2G9UMZ6"/>
<evidence type="ECO:0000259" key="2">
    <source>
        <dbReference type="PROSITE" id="PS50994"/>
    </source>
</evidence>
<dbReference type="Pfam" id="PF00665">
    <property type="entry name" value="rve"/>
    <property type="match status" value="1"/>
</dbReference>